<name>A0A1G6MZN5_9EURY</name>
<evidence type="ECO:0000313" key="6">
    <source>
        <dbReference type="Proteomes" id="UP000324021"/>
    </source>
</evidence>
<reference evidence="3" key="2">
    <citation type="submission" date="2016-10" db="EMBL/GenBank/DDBJ databases">
        <authorList>
            <person name="de Groot N.N."/>
        </authorList>
    </citation>
    <scope>NUCLEOTIDE SEQUENCE [LARGE SCALE GENOMIC DNA]</scope>
    <source>
        <strain evidence="3">CDM_6</strain>
    </source>
</reference>
<evidence type="ECO:0000313" key="5">
    <source>
        <dbReference type="Proteomes" id="UP000291097"/>
    </source>
</evidence>
<dbReference type="OrthoDB" id="334705at2157"/>
<proteinExistence type="predicted"/>
<reference evidence="4 6" key="1">
    <citation type="submission" date="2016-10" db="EMBL/GenBank/DDBJ databases">
        <authorList>
            <person name="Varghese N."/>
            <person name="Submissions S."/>
        </authorList>
    </citation>
    <scope>NUCLEOTIDE SEQUENCE [LARGE SCALE GENOMIC DNA]</scope>
    <source>
        <strain evidence="2 6">CDM_1</strain>
        <strain evidence="4">CDM_6</strain>
    </source>
</reference>
<dbReference type="NCBIfam" id="NF041915">
    <property type="entry name" value="HVO_2901"/>
    <property type="match status" value="1"/>
</dbReference>
<dbReference type="AlphaFoldDB" id="A0A1G6MZN5"/>
<dbReference type="Proteomes" id="UP000291097">
    <property type="component" value="Unassembled WGS sequence"/>
</dbReference>
<gene>
    <name evidence="1" type="ORF">BDK88_3230</name>
    <name evidence="3" type="ORF">SAMN04488694_11342</name>
    <name evidence="2" type="ORF">SAMN05192552_1005150</name>
</gene>
<dbReference type="EMBL" id="FMZP01000005">
    <property type="protein sequence ID" value="SDC60436.1"/>
    <property type="molecule type" value="Genomic_DNA"/>
</dbReference>
<dbReference type="InterPro" id="IPR049703">
    <property type="entry name" value="HVO_2901-like"/>
</dbReference>
<organism evidence="2 6">
    <name type="scientific">Natrinema hispanicum</name>
    <dbReference type="NCBI Taxonomy" id="392421"/>
    <lineage>
        <taxon>Archaea</taxon>
        <taxon>Methanobacteriati</taxon>
        <taxon>Methanobacteriota</taxon>
        <taxon>Stenosarchaea group</taxon>
        <taxon>Halobacteria</taxon>
        <taxon>Halobacteriales</taxon>
        <taxon>Natrialbaceae</taxon>
        <taxon>Natrinema</taxon>
    </lineage>
</organism>
<protein>
    <submittedName>
        <fullName evidence="2">Uncharacterized protein</fullName>
    </submittedName>
</protein>
<dbReference type="EMBL" id="SHMP01000006">
    <property type="protein sequence ID" value="RZV08263.1"/>
    <property type="molecule type" value="Genomic_DNA"/>
</dbReference>
<reference evidence="1 5" key="3">
    <citation type="submission" date="2019-02" db="EMBL/GenBank/DDBJ databases">
        <title>Genomic Encyclopedia of Archaeal and Bacterial Type Strains, Phase II (KMG-II): from individual species to whole genera.</title>
        <authorList>
            <person name="Goeker M."/>
        </authorList>
    </citation>
    <scope>NUCLEOTIDE SEQUENCE [LARGE SCALE GENOMIC DNA]</scope>
    <source>
        <strain evidence="1 5">DSM 18328</strain>
    </source>
</reference>
<evidence type="ECO:0000313" key="4">
    <source>
        <dbReference type="Proteomes" id="UP000199320"/>
    </source>
</evidence>
<dbReference type="RefSeq" id="WP_092933652.1">
    <property type="nucleotide sequence ID" value="NZ_FMZP01000005.1"/>
</dbReference>
<dbReference type="EMBL" id="FOIC01000013">
    <property type="protein sequence ID" value="SET80949.1"/>
    <property type="molecule type" value="Genomic_DNA"/>
</dbReference>
<dbReference type="Proteomes" id="UP000324021">
    <property type="component" value="Unassembled WGS sequence"/>
</dbReference>
<evidence type="ECO:0000313" key="1">
    <source>
        <dbReference type="EMBL" id="RZV08263.1"/>
    </source>
</evidence>
<evidence type="ECO:0000313" key="2">
    <source>
        <dbReference type="EMBL" id="SDC60436.1"/>
    </source>
</evidence>
<sequence length="77" mass="8957">MHTCRNCNQSFQTELALELHRDTCKKGQLFCQVCGDRFREGDATQDGWHYECPNEDCDGDGLQDDLYRVEDVRTTTH</sequence>
<accession>A0A1G6MZN5</accession>
<keyword evidence="4" id="KW-1185">Reference proteome</keyword>
<evidence type="ECO:0000313" key="3">
    <source>
        <dbReference type="EMBL" id="SET80949.1"/>
    </source>
</evidence>
<dbReference type="Proteomes" id="UP000199320">
    <property type="component" value="Unassembled WGS sequence"/>
</dbReference>
<dbReference type="STRING" id="392421.SAMN04488694_11342"/>